<dbReference type="PANTHER" id="PTHR33880">
    <property type="entry name" value="EXPRESSED PROTEIN"/>
    <property type="match status" value="1"/>
</dbReference>
<evidence type="ECO:0000313" key="3">
    <source>
        <dbReference type="Proteomes" id="UP001189122"/>
    </source>
</evidence>
<protein>
    <submittedName>
        <fullName evidence="2">Uncharacterized protein</fullName>
    </submittedName>
</protein>
<organism evidence="2">
    <name type="scientific">Spirodela intermedia</name>
    <name type="common">Intermediate duckweed</name>
    <dbReference type="NCBI Taxonomy" id="51605"/>
    <lineage>
        <taxon>Eukaryota</taxon>
        <taxon>Viridiplantae</taxon>
        <taxon>Streptophyta</taxon>
        <taxon>Embryophyta</taxon>
        <taxon>Tracheophyta</taxon>
        <taxon>Spermatophyta</taxon>
        <taxon>Magnoliopsida</taxon>
        <taxon>Liliopsida</taxon>
        <taxon>Araceae</taxon>
        <taxon>Lemnoideae</taxon>
        <taxon>Spirodela</taxon>
    </lineage>
</organism>
<reference evidence="2 3" key="1">
    <citation type="submission" date="2019-12" db="EMBL/GenBank/DDBJ databases">
        <authorList>
            <person name="Scholz U."/>
            <person name="Mascher M."/>
            <person name="Fiebig A."/>
        </authorList>
    </citation>
    <scope>NUCLEOTIDE SEQUENCE</scope>
</reference>
<gene>
    <name evidence="2" type="ORF">SI7747_05006486</name>
</gene>
<accession>A0A7I8IR95</accession>
<feature type="signal peptide" evidence="1">
    <location>
        <begin position="1"/>
        <end position="29"/>
    </location>
</feature>
<dbReference type="InterPro" id="IPR038941">
    <property type="entry name" value="At4g14100-like"/>
</dbReference>
<dbReference type="PANTHER" id="PTHR33880:SF4">
    <property type="entry name" value="OS07G0189700 PROTEIN"/>
    <property type="match status" value="1"/>
</dbReference>
<keyword evidence="1" id="KW-0732">Signal</keyword>
<dbReference type="Proteomes" id="UP001189122">
    <property type="component" value="Unassembled WGS sequence"/>
</dbReference>
<proteinExistence type="predicted"/>
<dbReference type="EMBL" id="LR743592">
    <property type="protein sequence ID" value="CAA2620317.1"/>
    <property type="molecule type" value="Genomic_DNA"/>
</dbReference>
<evidence type="ECO:0000313" key="2">
    <source>
        <dbReference type="EMBL" id="CAA2620317.1"/>
    </source>
</evidence>
<sequence>MWRSLSDWDRTLFWLLFLLLQCRPRAGAAAGGGGEEPIPAPWPAQFHARLLTNLTSSGRLRNIIVMQWQLTEVMYDVEWGNGTTFYYTLGPAGSCRVEHFPVGILRPDFMADATYLGRVRTDGFLCDRWQKLGFIWYYQEVATKRPVRWDFYDGISMDVMTFDEGAVLNGPQWQAPAWCFADAGAGDGGGARRGLARAKEEEGSGGLRRLLRSFTATTLLLDHVRLSLFRLVFLVPTLSSVLEENPFQFQKYVVINVTTDVSRPPFFSSLSIILLEK</sequence>
<dbReference type="EMBL" id="CACRZD030000005">
    <property type="protein sequence ID" value="CAA6660067.1"/>
    <property type="molecule type" value="Genomic_DNA"/>
</dbReference>
<name>A0A7I8IR95_SPIIN</name>
<keyword evidence="3" id="KW-1185">Reference proteome</keyword>
<feature type="chain" id="PRO_5029565876" evidence="1">
    <location>
        <begin position="30"/>
        <end position="277"/>
    </location>
</feature>
<evidence type="ECO:0000256" key="1">
    <source>
        <dbReference type="SAM" id="SignalP"/>
    </source>
</evidence>
<dbReference type="AlphaFoldDB" id="A0A7I8IR95"/>